<dbReference type="Pfam" id="PF22785">
    <property type="entry name" value="Tc-R-P"/>
    <property type="match status" value="1"/>
</dbReference>
<dbReference type="AlphaFoldDB" id="A0A0V0QA20"/>
<reference evidence="2 3" key="1">
    <citation type="journal article" date="2015" name="Sci. Rep.">
        <title>Genome of the facultative scuticociliatosis pathogen Pseudocohnilembus persalinus provides insight into its virulence through horizontal gene transfer.</title>
        <authorList>
            <person name="Xiong J."/>
            <person name="Wang G."/>
            <person name="Cheng J."/>
            <person name="Tian M."/>
            <person name="Pan X."/>
            <person name="Warren A."/>
            <person name="Jiang C."/>
            <person name="Yuan D."/>
            <person name="Miao W."/>
        </authorList>
    </citation>
    <scope>NUCLEOTIDE SEQUENCE [LARGE SCALE GENOMIC DNA]</scope>
    <source>
        <strain evidence="2">36N120E</strain>
    </source>
</reference>
<dbReference type="EMBL" id="LDAU01000223">
    <property type="protein sequence ID" value="KRW98991.1"/>
    <property type="molecule type" value="Genomic_DNA"/>
</dbReference>
<dbReference type="InParanoid" id="A0A0V0QA20"/>
<proteinExistence type="predicted"/>
<dbReference type="SMART" id="SM00404">
    <property type="entry name" value="PTPc_motif"/>
    <property type="match status" value="1"/>
</dbReference>
<evidence type="ECO:0000259" key="1">
    <source>
        <dbReference type="PROSITE" id="PS50056"/>
    </source>
</evidence>
<keyword evidence="3" id="KW-1185">Reference proteome</keyword>
<evidence type="ECO:0000313" key="2">
    <source>
        <dbReference type="EMBL" id="KRW98991.1"/>
    </source>
</evidence>
<dbReference type="InterPro" id="IPR000387">
    <property type="entry name" value="Tyr_Pase_dom"/>
</dbReference>
<dbReference type="FunFam" id="3.90.190.10:FF:000157">
    <property type="entry name" value="Protein-tyrosine phosphatase"/>
    <property type="match status" value="1"/>
</dbReference>
<dbReference type="InterPro" id="IPR050561">
    <property type="entry name" value="PTP"/>
</dbReference>
<organism evidence="2 3">
    <name type="scientific">Pseudocohnilembus persalinus</name>
    <name type="common">Ciliate</name>
    <dbReference type="NCBI Taxonomy" id="266149"/>
    <lineage>
        <taxon>Eukaryota</taxon>
        <taxon>Sar</taxon>
        <taxon>Alveolata</taxon>
        <taxon>Ciliophora</taxon>
        <taxon>Intramacronucleata</taxon>
        <taxon>Oligohymenophorea</taxon>
        <taxon>Scuticociliatia</taxon>
        <taxon>Philasterida</taxon>
        <taxon>Pseudocohnilembidae</taxon>
        <taxon>Pseudocohnilembus</taxon>
    </lineage>
</organism>
<dbReference type="PANTHER" id="PTHR23339">
    <property type="entry name" value="TYROSINE SPECIFIC PROTEIN PHOSPHATASE AND DUAL SPECIFICITY PROTEIN PHOSPHATASE"/>
    <property type="match status" value="1"/>
</dbReference>
<gene>
    <name evidence="2" type="ORF">PPERSA_11592</name>
</gene>
<dbReference type="Proteomes" id="UP000054937">
    <property type="component" value="Unassembled WGS sequence"/>
</dbReference>
<comment type="caution">
    <text evidence="2">The sequence shown here is derived from an EMBL/GenBank/DDBJ whole genome shotgun (WGS) entry which is preliminary data.</text>
</comment>
<accession>A0A0V0QA20</accession>
<name>A0A0V0QA20_PSEPJ</name>
<dbReference type="SUPFAM" id="SSF52799">
    <property type="entry name" value="(Phosphotyrosine protein) phosphatases II"/>
    <property type="match status" value="1"/>
</dbReference>
<dbReference type="InterPro" id="IPR029021">
    <property type="entry name" value="Prot-tyrosine_phosphatase-like"/>
</dbReference>
<dbReference type="InterPro" id="IPR003595">
    <property type="entry name" value="Tyr_Pase_cat"/>
</dbReference>
<feature type="domain" description="Tyrosine specific protein phosphatases" evidence="1">
    <location>
        <begin position="175"/>
        <end position="248"/>
    </location>
</feature>
<sequence>MEKQQSKIQKEEYKPIKISQILLLQDLIKKDQNIQIIKDSSREENYIENYKNLNDIKISQNLDSIKYKNCSLEQQLQTDKNEPHQSNIFFGLCHCPGKQLKMGRDGKPHNRNIIEDITYFKNLNQIQVIICLLNKYELRSIGVDYNKFQGICEKQGVQFLELPIIEMGEPEISFQEFYDFIDKNIIQNIKNKKNVIAHCRGGIGRAGLLAACTLIQCNISQNATQAINMVRKIRDKRCVESRKQEDYVKKYQLFLKGLEGLN</sequence>
<dbReference type="OrthoDB" id="266663at2759"/>
<protein>
    <recommendedName>
        <fullName evidence="1">Tyrosine specific protein phosphatases domain-containing protein</fullName>
    </recommendedName>
</protein>
<dbReference type="PROSITE" id="PS50056">
    <property type="entry name" value="TYR_PHOSPHATASE_2"/>
    <property type="match status" value="1"/>
</dbReference>
<dbReference type="OMA" id="APWEEYA"/>
<dbReference type="Gene3D" id="3.90.190.10">
    <property type="entry name" value="Protein tyrosine phosphatase superfamily"/>
    <property type="match status" value="1"/>
</dbReference>
<evidence type="ECO:0000313" key="3">
    <source>
        <dbReference type="Proteomes" id="UP000054937"/>
    </source>
</evidence>